<protein>
    <submittedName>
        <fullName evidence="1">Uncharacterized protein</fullName>
    </submittedName>
</protein>
<dbReference type="AlphaFoldDB" id="A0A2T2XA92"/>
<sequence>MKISQHALQRWRVRAPREFNTPDDLQLALHTGRIIRETESTQWIAAMGMVIVVRNQVAVTCWKARAFSSRIS</sequence>
<name>A0A2T2XA92_9FIRM</name>
<evidence type="ECO:0000313" key="1">
    <source>
        <dbReference type="EMBL" id="PSR31368.1"/>
    </source>
</evidence>
<dbReference type="Proteomes" id="UP000242972">
    <property type="component" value="Unassembled WGS sequence"/>
</dbReference>
<comment type="caution">
    <text evidence="1">The sequence shown here is derived from an EMBL/GenBank/DDBJ whole genome shotgun (WGS) entry which is preliminary data.</text>
</comment>
<gene>
    <name evidence="1" type="ORF">C7B46_16975</name>
</gene>
<dbReference type="EMBL" id="PXYW01000065">
    <property type="protein sequence ID" value="PSR31368.1"/>
    <property type="molecule type" value="Genomic_DNA"/>
</dbReference>
<reference evidence="1 2" key="1">
    <citation type="journal article" date="2014" name="BMC Genomics">
        <title>Comparison of environmental and isolate Sulfobacillus genomes reveals diverse carbon, sulfur, nitrogen, and hydrogen metabolisms.</title>
        <authorList>
            <person name="Justice N.B."/>
            <person name="Norman A."/>
            <person name="Brown C.T."/>
            <person name="Singh A."/>
            <person name="Thomas B.C."/>
            <person name="Banfield J.F."/>
        </authorList>
    </citation>
    <scope>NUCLEOTIDE SEQUENCE [LARGE SCALE GENOMIC DNA]</scope>
    <source>
        <strain evidence="1">AMDSBA4</strain>
    </source>
</reference>
<evidence type="ECO:0000313" key="2">
    <source>
        <dbReference type="Proteomes" id="UP000242972"/>
    </source>
</evidence>
<organism evidence="1 2">
    <name type="scientific">Sulfobacillus benefaciens</name>
    <dbReference type="NCBI Taxonomy" id="453960"/>
    <lineage>
        <taxon>Bacteria</taxon>
        <taxon>Bacillati</taxon>
        <taxon>Bacillota</taxon>
        <taxon>Clostridia</taxon>
        <taxon>Eubacteriales</taxon>
        <taxon>Clostridiales Family XVII. Incertae Sedis</taxon>
        <taxon>Sulfobacillus</taxon>
    </lineage>
</organism>
<accession>A0A2T2XA92</accession>
<proteinExistence type="predicted"/>